<keyword evidence="2" id="KW-1185">Reference proteome</keyword>
<evidence type="ECO:0008006" key="3">
    <source>
        <dbReference type="Google" id="ProtNLM"/>
    </source>
</evidence>
<organism evidence="1 2">
    <name type="scientific">Coptotermes formosanus</name>
    <name type="common">Formosan subterranean termite</name>
    <dbReference type="NCBI Taxonomy" id="36987"/>
    <lineage>
        <taxon>Eukaryota</taxon>
        <taxon>Metazoa</taxon>
        <taxon>Ecdysozoa</taxon>
        <taxon>Arthropoda</taxon>
        <taxon>Hexapoda</taxon>
        <taxon>Insecta</taxon>
        <taxon>Pterygota</taxon>
        <taxon>Neoptera</taxon>
        <taxon>Polyneoptera</taxon>
        <taxon>Dictyoptera</taxon>
        <taxon>Blattodea</taxon>
        <taxon>Blattoidea</taxon>
        <taxon>Termitoidae</taxon>
        <taxon>Rhinotermitidae</taxon>
        <taxon>Coptotermes</taxon>
    </lineage>
</organism>
<dbReference type="PANTHER" id="PTHR14416:SF2">
    <property type="entry name" value="PROTEIN NJMU-R1"/>
    <property type="match status" value="1"/>
</dbReference>
<dbReference type="EMBL" id="BLKM01000656">
    <property type="protein sequence ID" value="GFG36834.1"/>
    <property type="molecule type" value="Genomic_DNA"/>
</dbReference>
<dbReference type="InParanoid" id="A0A6L2PX80"/>
<dbReference type="AlphaFoldDB" id="A0A6L2PX80"/>
<name>A0A6L2PX80_COPFO</name>
<gene>
    <name evidence="1" type="ORF">Cfor_09712</name>
</gene>
<dbReference type="PANTHER" id="PTHR14416">
    <property type="entry name" value="PROTEIN NJMU-R1"/>
    <property type="match status" value="1"/>
</dbReference>
<accession>A0A6L2PX80</accession>
<proteinExistence type="predicted"/>
<reference evidence="2" key="1">
    <citation type="submission" date="2020-01" db="EMBL/GenBank/DDBJ databases">
        <title>Draft genome sequence of the Termite Coptotermes fromosanus.</title>
        <authorList>
            <person name="Itakura S."/>
            <person name="Yosikawa Y."/>
            <person name="Umezawa K."/>
        </authorList>
    </citation>
    <scope>NUCLEOTIDE SEQUENCE [LARGE SCALE GENOMIC DNA]</scope>
</reference>
<evidence type="ECO:0000313" key="1">
    <source>
        <dbReference type="EMBL" id="GFG36834.1"/>
    </source>
</evidence>
<evidence type="ECO:0000313" key="2">
    <source>
        <dbReference type="Proteomes" id="UP000502823"/>
    </source>
</evidence>
<sequence length="367" mass="40672">MARTPKDSDISDRSHNLSQFSYAVYLHDPERLVCVTTEVNVNDAEVKQHSSDDTDGFDLVTSPLLPDQEHKLRLFLVRRLRKGAIYTGTGNFSGMDFSLSENSAAPSPAVCYYILLPCQPSAAQQVIICLLATTETNLEVFRPELTQFCEMLATHIPSAKEKPLPVSASARLMTWHSICLQYIGRLLLELGPNVSSLLQLAQQSGHIVGGPGVNQTLVDDAEHFLEACTVAECLPVSQSPTGEVATLQKVDKQTHTVEGVECNAYCTDWAHILLDLGDSAEPWRLRKVLEAFKLKTIKDMNMLKRLLKQSEMDHYSLYRAYSFLWQSGNSDVLLRQAKLEGSSAPDVIAALEEHFTYISTEGTPTAV</sequence>
<dbReference type="GO" id="GO:0005802">
    <property type="term" value="C:trans-Golgi network"/>
    <property type="evidence" value="ECO:0007669"/>
    <property type="project" value="InterPro"/>
</dbReference>
<dbReference type="InterPro" id="IPR028280">
    <property type="entry name" value="Njmu-R1"/>
</dbReference>
<dbReference type="Proteomes" id="UP000502823">
    <property type="component" value="Unassembled WGS sequence"/>
</dbReference>
<comment type="caution">
    <text evidence="1">The sequence shown here is derived from an EMBL/GenBank/DDBJ whole genome shotgun (WGS) entry which is preliminary data.</text>
</comment>
<dbReference type="OrthoDB" id="20238at2759"/>
<dbReference type="Pfam" id="PF15053">
    <property type="entry name" value="Njmu-R1"/>
    <property type="match status" value="1"/>
</dbReference>
<dbReference type="GO" id="GO:0099041">
    <property type="term" value="P:vesicle tethering to Golgi"/>
    <property type="evidence" value="ECO:0007669"/>
    <property type="project" value="InterPro"/>
</dbReference>
<protein>
    <recommendedName>
        <fullName evidence="3">Protein Njmu-R1</fullName>
    </recommendedName>
</protein>